<dbReference type="Gene3D" id="1.10.10.10">
    <property type="entry name" value="Winged helix-like DNA-binding domain superfamily/Winged helix DNA-binding domain"/>
    <property type="match status" value="1"/>
</dbReference>
<dbReference type="Pfam" id="PF09339">
    <property type="entry name" value="HTH_IclR"/>
    <property type="match status" value="1"/>
</dbReference>
<keyword evidence="1" id="KW-0805">Transcription regulation</keyword>
<keyword evidence="2" id="KW-0238">DNA-binding</keyword>
<dbReference type="PROSITE" id="PS51077">
    <property type="entry name" value="HTH_ICLR"/>
    <property type="match status" value="1"/>
</dbReference>
<dbReference type="GO" id="GO:0003700">
    <property type="term" value="F:DNA-binding transcription factor activity"/>
    <property type="evidence" value="ECO:0007669"/>
    <property type="project" value="TreeGrafter"/>
</dbReference>
<dbReference type="PROSITE" id="PS51078">
    <property type="entry name" value="ICLR_ED"/>
    <property type="match status" value="1"/>
</dbReference>
<evidence type="ECO:0000313" key="7">
    <source>
        <dbReference type="Proteomes" id="UP000186406"/>
    </source>
</evidence>
<dbReference type="InterPro" id="IPR005471">
    <property type="entry name" value="Tscrpt_reg_IclR_N"/>
</dbReference>
<dbReference type="InterPro" id="IPR050707">
    <property type="entry name" value="HTH_MetabolicPath_Reg"/>
</dbReference>
<evidence type="ECO:0000256" key="2">
    <source>
        <dbReference type="ARBA" id="ARBA00023125"/>
    </source>
</evidence>
<protein>
    <submittedName>
        <fullName evidence="6">Transcriptional regulator, IclR family</fullName>
    </submittedName>
</protein>
<evidence type="ECO:0000313" key="6">
    <source>
        <dbReference type="EMBL" id="SHO66331.1"/>
    </source>
</evidence>
<dbReference type="InterPro" id="IPR036390">
    <property type="entry name" value="WH_DNA-bd_sf"/>
</dbReference>
<dbReference type="EMBL" id="FRXO01000006">
    <property type="protein sequence ID" value="SHO66331.1"/>
    <property type="molecule type" value="Genomic_DNA"/>
</dbReference>
<dbReference type="PANTHER" id="PTHR30136">
    <property type="entry name" value="HELIX-TURN-HELIX TRANSCRIPTIONAL REGULATOR, ICLR FAMILY"/>
    <property type="match status" value="1"/>
</dbReference>
<dbReference type="GO" id="GO:0045892">
    <property type="term" value="P:negative regulation of DNA-templated transcription"/>
    <property type="evidence" value="ECO:0007669"/>
    <property type="project" value="TreeGrafter"/>
</dbReference>
<feature type="domain" description="HTH iclR-type" evidence="4">
    <location>
        <begin position="17"/>
        <end position="79"/>
    </location>
</feature>
<organism evidence="6 7">
    <name type="scientific">Pseudoxanthobacter soli DSM 19599</name>
    <dbReference type="NCBI Taxonomy" id="1123029"/>
    <lineage>
        <taxon>Bacteria</taxon>
        <taxon>Pseudomonadati</taxon>
        <taxon>Pseudomonadota</taxon>
        <taxon>Alphaproteobacteria</taxon>
        <taxon>Hyphomicrobiales</taxon>
        <taxon>Segnochrobactraceae</taxon>
        <taxon>Pseudoxanthobacter</taxon>
    </lineage>
</organism>
<dbReference type="SUPFAM" id="SSF46785">
    <property type="entry name" value="Winged helix' DNA-binding domain"/>
    <property type="match status" value="1"/>
</dbReference>
<reference evidence="6 7" key="1">
    <citation type="submission" date="2016-12" db="EMBL/GenBank/DDBJ databases">
        <authorList>
            <person name="Song W.-J."/>
            <person name="Kurnit D.M."/>
        </authorList>
    </citation>
    <scope>NUCLEOTIDE SEQUENCE [LARGE SCALE GENOMIC DNA]</scope>
    <source>
        <strain evidence="6 7">DSM 19599</strain>
    </source>
</reference>
<dbReference type="GO" id="GO:0003677">
    <property type="term" value="F:DNA binding"/>
    <property type="evidence" value="ECO:0007669"/>
    <property type="project" value="UniProtKB-KW"/>
</dbReference>
<name>A0A1M7ZN80_9HYPH</name>
<accession>A0A1M7ZN80</accession>
<dbReference type="RefSeq" id="WP_073630105.1">
    <property type="nucleotide sequence ID" value="NZ_FRXO01000006.1"/>
</dbReference>
<keyword evidence="3" id="KW-0804">Transcription</keyword>
<sequence length="260" mass="28951">MTKDAAGTPPAKAGERERGIDRVLQLFEYLHHHRQPIRIGALAKGLNAPRSTIYNLVNALVEGGLLEIVDDEGRVFFGKTIYLYGSHYMRENELVRRGREAVDRLSRETGETAELCMLQNGRYTIIHMCQGDRTFRISSAIGLQIPIPWTASGRLLLAHLDADEIRTLIRDEDRVLPDGREVETEEFLSSVAEARRNGYCTTVGLIDAFTMCIAAPIYGASGKVEATICFVVPKETPEARTKELIALLLQTGRALSVRPE</sequence>
<evidence type="ECO:0000259" key="4">
    <source>
        <dbReference type="PROSITE" id="PS51077"/>
    </source>
</evidence>
<keyword evidence="7" id="KW-1185">Reference proteome</keyword>
<gene>
    <name evidence="6" type="ORF">SAMN02745172_02990</name>
</gene>
<feature type="domain" description="IclR-ED" evidence="5">
    <location>
        <begin position="80"/>
        <end position="260"/>
    </location>
</feature>
<dbReference type="SMART" id="SM00346">
    <property type="entry name" value="HTH_ICLR"/>
    <property type="match status" value="1"/>
</dbReference>
<dbReference type="AlphaFoldDB" id="A0A1M7ZN80"/>
<dbReference type="SUPFAM" id="SSF55781">
    <property type="entry name" value="GAF domain-like"/>
    <property type="match status" value="1"/>
</dbReference>
<dbReference type="InterPro" id="IPR029016">
    <property type="entry name" value="GAF-like_dom_sf"/>
</dbReference>
<dbReference type="Gene3D" id="3.30.450.40">
    <property type="match status" value="1"/>
</dbReference>
<proteinExistence type="predicted"/>
<dbReference type="PANTHER" id="PTHR30136:SF35">
    <property type="entry name" value="HTH-TYPE TRANSCRIPTIONAL REGULATOR RV1719"/>
    <property type="match status" value="1"/>
</dbReference>
<dbReference type="OrthoDB" id="9790046at2"/>
<dbReference type="InterPro" id="IPR036388">
    <property type="entry name" value="WH-like_DNA-bd_sf"/>
</dbReference>
<dbReference type="Pfam" id="PF01614">
    <property type="entry name" value="IclR_C"/>
    <property type="match status" value="1"/>
</dbReference>
<dbReference type="STRING" id="1123029.SAMN02745172_02990"/>
<evidence type="ECO:0000256" key="1">
    <source>
        <dbReference type="ARBA" id="ARBA00023015"/>
    </source>
</evidence>
<dbReference type="Proteomes" id="UP000186406">
    <property type="component" value="Unassembled WGS sequence"/>
</dbReference>
<dbReference type="InterPro" id="IPR014757">
    <property type="entry name" value="Tscrpt_reg_IclR_C"/>
</dbReference>
<evidence type="ECO:0000256" key="3">
    <source>
        <dbReference type="ARBA" id="ARBA00023163"/>
    </source>
</evidence>
<evidence type="ECO:0000259" key="5">
    <source>
        <dbReference type="PROSITE" id="PS51078"/>
    </source>
</evidence>